<keyword evidence="6" id="KW-0479">Metal-binding</keyword>
<dbReference type="EMBL" id="CP010835">
    <property type="protein sequence ID" value="AMM53663.1"/>
    <property type="molecule type" value="Genomic_DNA"/>
</dbReference>
<dbReference type="RefSeq" id="WP_068321074.1">
    <property type="nucleotide sequence ID" value="NZ_CP010835.1"/>
</dbReference>
<evidence type="ECO:0000256" key="3">
    <source>
        <dbReference type="ARBA" id="ARBA00001941"/>
    </source>
</evidence>
<dbReference type="Proteomes" id="UP000070587">
    <property type="component" value="Chromosome"/>
</dbReference>
<dbReference type="GeneID" id="28490887"/>
<comment type="cofactor">
    <cofactor evidence="3">
        <name>Co(2+)</name>
        <dbReference type="ChEBI" id="CHEBI:48828"/>
    </cofactor>
</comment>
<accession>A0A127B8G0</accession>
<reference evidence="9 10" key="2">
    <citation type="journal article" date="2016" name="Int. J. Syst. Evol. Microbiol.">
        <title>Pyrococcus kukulkanii sp. nov., a hyperthermophilic, piezophilic archaeon isolated from a deep-sea hydrothermal vent.</title>
        <authorList>
            <person name="Callac N."/>
            <person name="Oger P."/>
            <person name="Lesongeur F."/>
            <person name="Rattray J.E."/>
            <person name="Vannier P."/>
            <person name="Michoud G."/>
            <person name="Beauverger M."/>
            <person name="Gayet N."/>
            <person name="Rouxel O."/>
            <person name="Jebbar M."/>
            <person name="Godfroy A."/>
        </authorList>
    </citation>
    <scope>NUCLEOTIDE SEQUENCE [LARGE SCALE GENOMIC DNA]</scope>
    <source>
        <strain evidence="9 10">NCB100</strain>
    </source>
</reference>
<dbReference type="PANTHER" id="PTHR11845">
    <property type="entry name" value="5'-DEOXYNUCLEOTIDASE HDDC2"/>
    <property type="match status" value="1"/>
</dbReference>
<evidence type="ECO:0000256" key="5">
    <source>
        <dbReference type="ARBA" id="ARBA00012964"/>
    </source>
</evidence>
<feature type="domain" description="HD" evidence="8">
    <location>
        <begin position="30"/>
        <end position="129"/>
    </location>
</feature>
<comment type="catalytic activity">
    <reaction evidence="1">
        <text>a 2'-deoxyribonucleoside 5'-phosphate + H2O = a 2'-deoxyribonucleoside + phosphate</text>
        <dbReference type="Rhea" id="RHEA:36167"/>
        <dbReference type="ChEBI" id="CHEBI:15377"/>
        <dbReference type="ChEBI" id="CHEBI:18274"/>
        <dbReference type="ChEBI" id="CHEBI:43474"/>
        <dbReference type="ChEBI" id="CHEBI:65317"/>
        <dbReference type="EC" id="3.1.3.89"/>
    </reaction>
</comment>
<name>A0A127B8G0_9EURY</name>
<dbReference type="PATRIC" id="fig|1609559.3.peg.747"/>
<dbReference type="KEGG" id="pyc:TQ32_03585"/>
<comment type="cofactor">
    <cofactor evidence="2">
        <name>Mn(2+)</name>
        <dbReference type="ChEBI" id="CHEBI:29035"/>
    </cofactor>
</comment>
<evidence type="ECO:0000259" key="8">
    <source>
        <dbReference type="PROSITE" id="PS51831"/>
    </source>
</evidence>
<dbReference type="EC" id="3.1.3.89" evidence="5"/>
<dbReference type="OrthoDB" id="46088at2157"/>
<evidence type="ECO:0000256" key="2">
    <source>
        <dbReference type="ARBA" id="ARBA00001936"/>
    </source>
</evidence>
<dbReference type="SUPFAM" id="SSF109604">
    <property type="entry name" value="HD-domain/PDEase-like"/>
    <property type="match status" value="1"/>
</dbReference>
<evidence type="ECO:0000256" key="6">
    <source>
        <dbReference type="ARBA" id="ARBA00022723"/>
    </source>
</evidence>
<comment type="subunit">
    <text evidence="4">Homodimer.</text>
</comment>
<evidence type="ECO:0000256" key="4">
    <source>
        <dbReference type="ARBA" id="ARBA00011738"/>
    </source>
</evidence>
<sequence length="175" mass="20260">MLERIMVVTRLKMLPRMGWLLKGIPNPESIADHSYMVAFITLLLAENLKSRGVKVNTEKALKLAIVHDIAEAVITDLPLPAQLYLNKEEAERLAFKEEFPEFMDLFEEYRRGNSIEAQLVKLADRIDMVIQAYIYGLSGSRNLGEFWKSLDEIEKLDISKYFSGLIKEIRRLKRD</sequence>
<evidence type="ECO:0000256" key="7">
    <source>
        <dbReference type="ARBA" id="ARBA00022801"/>
    </source>
</evidence>
<protein>
    <recommendedName>
        <fullName evidence="5">5'-deoxynucleotidase</fullName>
        <ecNumber evidence="5">3.1.3.89</ecNumber>
    </recommendedName>
</protein>
<evidence type="ECO:0000313" key="10">
    <source>
        <dbReference type="Proteomes" id="UP000070587"/>
    </source>
</evidence>
<evidence type="ECO:0000256" key="1">
    <source>
        <dbReference type="ARBA" id="ARBA00001638"/>
    </source>
</evidence>
<dbReference type="STRING" id="1609559.TQ32_03585"/>
<proteinExistence type="predicted"/>
<dbReference type="InterPro" id="IPR003607">
    <property type="entry name" value="HD/PDEase_dom"/>
</dbReference>
<dbReference type="Pfam" id="PF13023">
    <property type="entry name" value="HD_3"/>
    <property type="match status" value="1"/>
</dbReference>
<gene>
    <name evidence="9" type="ORF">TQ32_03585</name>
</gene>
<dbReference type="AlphaFoldDB" id="A0A127B8G0"/>
<dbReference type="GO" id="GO:0046872">
    <property type="term" value="F:metal ion binding"/>
    <property type="evidence" value="ECO:0007669"/>
    <property type="project" value="UniProtKB-KW"/>
</dbReference>
<reference evidence="10" key="1">
    <citation type="submission" date="2015-02" db="EMBL/GenBank/DDBJ databases">
        <title>Pyrococcus kukulkanii sp. nov., a novel hyperthermophilic archaeon isolated from a deep-sea hydrothermal vent at the Guaymas Basin.</title>
        <authorList>
            <person name="Oger P.M."/>
            <person name="Callac N."/>
            <person name="Jebbar M."/>
            <person name="Godfroy A."/>
        </authorList>
    </citation>
    <scope>NUCLEOTIDE SEQUENCE [LARGE SCALE GENOMIC DNA]</scope>
    <source>
        <strain evidence="10">NCB100</strain>
    </source>
</reference>
<organism evidence="9 10">
    <name type="scientific">Pyrococcus kukulkanii</name>
    <dbReference type="NCBI Taxonomy" id="1609559"/>
    <lineage>
        <taxon>Archaea</taxon>
        <taxon>Methanobacteriati</taxon>
        <taxon>Methanobacteriota</taxon>
        <taxon>Thermococci</taxon>
        <taxon>Thermococcales</taxon>
        <taxon>Thermococcaceae</taxon>
        <taxon>Pyrococcus</taxon>
    </lineage>
</organism>
<dbReference type="PANTHER" id="PTHR11845:SF13">
    <property type="entry name" value="5'-DEOXYNUCLEOTIDASE HDDC2"/>
    <property type="match status" value="1"/>
</dbReference>
<evidence type="ECO:0000313" key="9">
    <source>
        <dbReference type="EMBL" id="AMM53663.1"/>
    </source>
</evidence>
<dbReference type="PROSITE" id="PS51831">
    <property type="entry name" value="HD"/>
    <property type="match status" value="1"/>
</dbReference>
<dbReference type="InterPro" id="IPR006674">
    <property type="entry name" value="HD_domain"/>
</dbReference>
<dbReference type="SMART" id="SM00471">
    <property type="entry name" value="HDc"/>
    <property type="match status" value="1"/>
</dbReference>
<dbReference type="CDD" id="cd00077">
    <property type="entry name" value="HDc"/>
    <property type="match status" value="1"/>
</dbReference>
<dbReference type="InterPro" id="IPR039356">
    <property type="entry name" value="YfbR/HDDC2"/>
</dbReference>
<keyword evidence="7" id="KW-0378">Hydrolase</keyword>
<dbReference type="Gene3D" id="1.10.3210.10">
    <property type="entry name" value="Hypothetical protein af1432"/>
    <property type="match status" value="1"/>
</dbReference>
<dbReference type="GO" id="GO:0005737">
    <property type="term" value="C:cytoplasm"/>
    <property type="evidence" value="ECO:0007669"/>
    <property type="project" value="TreeGrafter"/>
</dbReference>
<dbReference type="GO" id="GO:0002953">
    <property type="term" value="F:5'-deoxynucleotidase activity"/>
    <property type="evidence" value="ECO:0007669"/>
    <property type="project" value="UniProtKB-EC"/>
</dbReference>